<dbReference type="EMBL" id="JARK01001692">
    <property type="protein sequence ID" value="EYB82585.1"/>
    <property type="molecule type" value="Genomic_DNA"/>
</dbReference>
<keyword evidence="3" id="KW-1185">Reference proteome</keyword>
<dbReference type="AlphaFoldDB" id="A0A016RW42"/>
<reference evidence="3" key="1">
    <citation type="journal article" date="2015" name="Nat. Genet.">
        <title>The genome and transcriptome of the zoonotic hookworm Ancylostoma ceylanicum identify infection-specific gene families.</title>
        <authorList>
            <person name="Schwarz E.M."/>
            <person name="Hu Y."/>
            <person name="Antoshechkin I."/>
            <person name="Miller M.M."/>
            <person name="Sternberg P.W."/>
            <person name="Aroian R.V."/>
        </authorList>
    </citation>
    <scope>NUCLEOTIDE SEQUENCE</scope>
    <source>
        <strain evidence="3">HY135</strain>
    </source>
</reference>
<protein>
    <submittedName>
        <fullName evidence="2">Uncharacterized protein</fullName>
    </submittedName>
</protein>
<evidence type="ECO:0000313" key="2">
    <source>
        <dbReference type="EMBL" id="EYB82585.1"/>
    </source>
</evidence>
<name>A0A016RW42_9BILA</name>
<comment type="caution">
    <text evidence="2">The sequence shown here is derived from an EMBL/GenBank/DDBJ whole genome shotgun (WGS) entry which is preliminary data.</text>
</comment>
<evidence type="ECO:0000313" key="3">
    <source>
        <dbReference type="Proteomes" id="UP000024635"/>
    </source>
</evidence>
<evidence type="ECO:0000256" key="1">
    <source>
        <dbReference type="SAM" id="MobiDB-lite"/>
    </source>
</evidence>
<proteinExistence type="predicted"/>
<feature type="compositionally biased region" description="Basic and acidic residues" evidence="1">
    <location>
        <begin position="1"/>
        <end position="41"/>
    </location>
</feature>
<feature type="compositionally biased region" description="Polar residues" evidence="1">
    <location>
        <begin position="46"/>
        <end position="60"/>
    </location>
</feature>
<sequence>MYDHHGQEMKAADYRERRSDATHQTRRVEASGKNEDRRPREVILTPLTQPTSTQDPDRQTTSILLYIVSVPYSDKLC</sequence>
<accession>A0A016RW42</accession>
<feature type="region of interest" description="Disordered" evidence="1">
    <location>
        <begin position="1"/>
        <end position="60"/>
    </location>
</feature>
<gene>
    <name evidence="2" type="primary">Acey_s0356.g3357</name>
    <name evidence="2" type="ORF">Y032_0356g3357</name>
</gene>
<organism evidence="2 3">
    <name type="scientific">Ancylostoma ceylanicum</name>
    <dbReference type="NCBI Taxonomy" id="53326"/>
    <lineage>
        <taxon>Eukaryota</taxon>
        <taxon>Metazoa</taxon>
        <taxon>Ecdysozoa</taxon>
        <taxon>Nematoda</taxon>
        <taxon>Chromadorea</taxon>
        <taxon>Rhabditida</taxon>
        <taxon>Rhabditina</taxon>
        <taxon>Rhabditomorpha</taxon>
        <taxon>Strongyloidea</taxon>
        <taxon>Ancylostomatidae</taxon>
        <taxon>Ancylostomatinae</taxon>
        <taxon>Ancylostoma</taxon>
    </lineage>
</organism>
<dbReference type="Proteomes" id="UP000024635">
    <property type="component" value="Unassembled WGS sequence"/>
</dbReference>